<protein>
    <recommendedName>
        <fullName evidence="7 8">Glutamine-dependent NAD(+) synthetase</fullName>
        <ecNumber evidence="7 8">6.3.5.1</ecNumber>
    </recommendedName>
    <alternativeName>
        <fullName evidence="7 8">NAD(+) synthase [glutamine-hydrolyzing]</fullName>
    </alternativeName>
</protein>
<dbReference type="PIRSF" id="PIRSF006630">
    <property type="entry name" value="NADS_GAT"/>
    <property type="match status" value="1"/>
</dbReference>
<feature type="binding site" evidence="7">
    <location>
        <position position="179"/>
    </location>
    <ligand>
        <name>L-glutamine</name>
        <dbReference type="ChEBI" id="CHEBI:58359"/>
    </ligand>
</feature>
<dbReference type="PROSITE" id="PS50263">
    <property type="entry name" value="CN_HYDROLASE"/>
    <property type="match status" value="1"/>
</dbReference>
<dbReference type="InterPro" id="IPR014729">
    <property type="entry name" value="Rossmann-like_a/b/a_fold"/>
</dbReference>
<evidence type="ECO:0000313" key="11">
    <source>
        <dbReference type="EMBL" id="SNZ08920.1"/>
    </source>
</evidence>
<feature type="binding site" evidence="7">
    <location>
        <position position="173"/>
    </location>
    <ligand>
        <name>L-glutamine</name>
        <dbReference type="ChEBI" id="CHEBI:58359"/>
    </ligand>
</feature>
<evidence type="ECO:0000256" key="2">
    <source>
        <dbReference type="ARBA" id="ARBA00007145"/>
    </source>
</evidence>
<keyword evidence="12" id="KW-1185">Reference proteome</keyword>
<dbReference type="NCBIfam" id="NF010588">
    <property type="entry name" value="PRK13981.1"/>
    <property type="match status" value="1"/>
</dbReference>
<dbReference type="InterPro" id="IPR022310">
    <property type="entry name" value="NAD/GMP_synthase"/>
</dbReference>
<feature type="active site" description="Proton acceptor; for glutaminase activity" evidence="7">
    <location>
        <position position="44"/>
    </location>
</feature>
<dbReference type="EC" id="6.3.5.1" evidence="7 8"/>
<dbReference type="CDD" id="cd07570">
    <property type="entry name" value="GAT_Gln-NAD-synth"/>
    <property type="match status" value="1"/>
</dbReference>
<dbReference type="UniPathway" id="UPA00253">
    <property type="reaction ID" value="UER00334"/>
</dbReference>
<accession>A0A285NHG8</accession>
<dbReference type="InterPro" id="IPR014445">
    <property type="entry name" value="Gln-dep_NAD_synthase"/>
</dbReference>
<evidence type="ECO:0000259" key="10">
    <source>
        <dbReference type="PROSITE" id="PS50263"/>
    </source>
</evidence>
<dbReference type="FunFam" id="3.40.50.620:FF:000106">
    <property type="entry name" value="Glutamine-dependent NAD(+) synthetase"/>
    <property type="match status" value="1"/>
</dbReference>
<dbReference type="PANTHER" id="PTHR23090:SF9">
    <property type="entry name" value="GLUTAMINE-DEPENDENT NAD(+) SYNTHETASE"/>
    <property type="match status" value="1"/>
</dbReference>
<feature type="binding site" evidence="7">
    <location>
        <position position="544"/>
    </location>
    <ligand>
        <name>deamido-NAD(+)</name>
        <dbReference type="ChEBI" id="CHEBI:58437"/>
        <note>ligand shared between two neighboring subunits</note>
    </ligand>
</feature>
<dbReference type="AlphaFoldDB" id="A0A285NHG8"/>
<feature type="binding site" evidence="7">
    <location>
        <position position="434"/>
    </location>
    <ligand>
        <name>deamido-NAD(+)</name>
        <dbReference type="ChEBI" id="CHEBI:58437"/>
        <note>ligand shared between two neighboring subunits</note>
    </ligand>
</feature>
<dbReference type="Pfam" id="PF00795">
    <property type="entry name" value="CN_hydrolase"/>
    <property type="match status" value="1"/>
</dbReference>
<feature type="domain" description="CN hydrolase" evidence="10">
    <location>
        <begin position="4"/>
        <end position="243"/>
    </location>
</feature>
<dbReference type="InterPro" id="IPR003694">
    <property type="entry name" value="NAD_synthase"/>
</dbReference>
<evidence type="ECO:0000256" key="1">
    <source>
        <dbReference type="ARBA" id="ARBA00005188"/>
    </source>
</evidence>
<feature type="binding site" evidence="7">
    <location>
        <begin position="322"/>
        <end position="329"/>
    </location>
    <ligand>
        <name>ATP</name>
        <dbReference type="ChEBI" id="CHEBI:30616"/>
    </ligand>
</feature>
<dbReference type="GO" id="GO:0003952">
    <property type="term" value="F:NAD+ synthase (glutamine-hydrolyzing) activity"/>
    <property type="evidence" value="ECO:0007669"/>
    <property type="project" value="UniProtKB-UniRule"/>
</dbReference>
<dbReference type="HAMAP" id="MF_02090">
    <property type="entry name" value="NadE_glutamine_dep"/>
    <property type="match status" value="1"/>
</dbReference>
<dbReference type="Proteomes" id="UP000219036">
    <property type="component" value="Unassembled WGS sequence"/>
</dbReference>
<dbReference type="GO" id="GO:0004359">
    <property type="term" value="F:glutaminase activity"/>
    <property type="evidence" value="ECO:0007669"/>
    <property type="project" value="InterPro"/>
</dbReference>
<dbReference type="Gene3D" id="3.60.110.10">
    <property type="entry name" value="Carbon-nitrogen hydrolase"/>
    <property type="match status" value="1"/>
</dbReference>
<dbReference type="GO" id="GO:0009435">
    <property type="term" value="P:NAD+ biosynthetic process"/>
    <property type="evidence" value="ECO:0007669"/>
    <property type="project" value="UniProtKB-UniRule"/>
</dbReference>
<comment type="caution">
    <text evidence="7">Lacks conserved residue(s) required for the propagation of feature annotation.</text>
</comment>
<comment type="similarity">
    <text evidence="2 7 8">In the C-terminal section; belongs to the NAD synthetase family.</text>
</comment>
<organism evidence="11 12">
    <name type="scientific">Persephonella hydrogeniphila</name>
    <dbReference type="NCBI Taxonomy" id="198703"/>
    <lineage>
        <taxon>Bacteria</taxon>
        <taxon>Pseudomonadati</taxon>
        <taxon>Aquificota</taxon>
        <taxon>Aquificia</taxon>
        <taxon>Aquificales</taxon>
        <taxon>Hydrogenothermaceae</taxon>
        <taxon>Persephonella</taxon>
    </lineage>
</organism>
<keyword evidence="4 7" id="KW-0547">Nucleotide-binding</keyword>
<dbReference type="SUPFAM" id="SSF52402">
    <property type="entry name" value="Adenine nucleotide alpha hydrolases-like"/>
    <property type="match status" value="1"/>
</dbReference>
<feature type="binding site" evidence="7">
    <location>
        <position position="116"/>
    </location>
    <ligand>
        <name>L-glutamine</name>
        <dbReference type="ChEBI" id="CHEBI:58359"/>
    </ligand>
</feature>
<dbReference type="OrthoDB" id="9803818at2"/>
<evidence type="ECO:0000256" key="9">
    <source>
        <dbReference type="RuleBase" id="RU003811"/>
    </source>
</evidence>
<feature type="active site" description="Nucleophile; for glutaminase activity" evidence="7">
    <location>
        <position position="146"/>
    </location>
</feature>
<comment type="function">
    <text evidence="7">Catalyzes the ATP-dependent amidation of deamido-NAD to form NAD. Uses L-glutamine as a nitrogen source.</text>
</comment>
<gene>
    <name evidence="7" type="primary">nadE</name>
    <name evidence="11" type="ORF">SAMN06265182_1419</name>
</gene>
<sequence length="574" mass="64915">MKILRIALAQINSTVGDLEGNTEKIIKYIKKAKEHEADIIAFPELAVTGYPPEDLLLKPSFINKNLQCIHKIAAESKNIISIVGFVDKVEDIYNAAAVLLDGSIVTVYHKNFLPNYGVFDEVRYFQRGNEIAILNIQGYKIGMSICEDIWYPENPINIQAIEGAELVININASPYHVGKVKEREDMLRVRARDNLISIAYVNLVGGQDELVFDGNSIVIGPDGSVLSKGKAFEEDLILCDIDLDAIFRKQLKDNRLRNLRAMYKREEKVKEIFLDYKIKDKFEIIPQKIELDMTEAQEIYSALITGLRDYIHKNNFEKVVIGLSGGIDSSLTATIAVDALGKENVKGVLMPSQYTSKESIEDALELSKNLGIETFTLPISDIFTEYIKELKPVFEGCNPDVTEENLQARIRGNLLMALSNKFGWIVLATGNKSEMSVGYATLYGDMVGGFAVLKDVYKTKVYELAQYRNSISPVIPERVLKKPPSAELRPGQTDEEELLPYVILDEIIYMYVEEDISAEDIAKRGFDRESVEKIIKMIDKNEYKRRQAPVGIRITPRGFGKDRRMPITNKYREI</sequence>
<dbReference type="InterPro" id="IPR003010">
    <property type="entry name" value="C-N_Hydrolase"/>
</dbReference>
<evidence type="ECO:0000256" key="5">
    <source>
        <dbReference type="ARBA" id="ARBA00022840"/>
    </source>
</evidence>
<dbReference type="EMBL" id="OBEI01000006">
    <property type="protein sequence ID" value="SNZ08920.1"/>
    <property type="molecule type" value="Genomic_DNA"/>
</dbReference>
<dbReference type="Pfam" id="PF02540">
    <property type="entry name" value="NAD_synthase"/>
    <property type="match status" value="1"/>
</dbReference>
<feature type="binding site" evidence="7">
    <location>
        <position position="429"/>
    </location>
    <ligand>
        <name>ATP</name>
        <dbReference type="ChEBI" id="CHEBI:30616"/>
    </ligand>
</feature>
<dbReference type="GO" id="GO:0008795">
    <property type="term" value="F:NAD+ synthase activity"/>
    <property type="evidence" value="ECO:0007669"/>
    <property type="project" value="UniProtKB-UniRule"/>
</dbReference>
<dbReference type="InterPro" id="IPR036526">
    <property type="entry name" value="C-N_Hydrolase_sf"/>
</dbReference>
<evidence type="ECO:0000256" key="3">
    <source>
        <dbReference type="ARBA" id="ARBA00022598"/>
    </source>
</evidence>
<name>A0A285NHG8_9AQUI</name>
<feature type="active site" description="For glutaminase activity" evidence="7">
    <location>
        <position position="110"/>
    </location>
</feature>
<evidence type="ECO:0000256" key="4">
    <source>
        <dbReference type="ARBA" id="ARBA00022741"/>
    </source>
</evidence>
<dbReference type="SUPFAM" id="SSF56317">
    <property type="entry name" value="Carbon-nitrogen hydrolase"/>
    <property type="match status" value="1"/>
</dbReference>
<evidence type="ECO:0000313" key="12">
    <source>
        <dbReference type="Proteomes" id="UP000219036"/>
    </source>
</evidence>
<comment type="pathway">
    <text evidence="1 7 8">Cofactor biosynthesis; NAD(+) biosynthesis; NAD(+) from deamido-NAD(+) (L-Gln route): step 1/1.</text>
</comment>
<keyword evidence="5 7" id="KW-0067">ATP-binding</keyword>
<evidence type="ECO:0000256" key="8">
    <source>
        <dbReference type="PIRNR" id="PIRNR006630"/>
    </source>
</evidence>
<evidence type="ECO:0000256" key="6">
    <source>
        <dbReference type="ARBA" id="ARBA00023027"/>
    </source>
</evidence>
<comment type="similarity">
    <text evidence="9">Belongs to the NAD synthetase family.</text>
</comment>
<reference evidence="12" key="1">
    <citation type="submission" date="2017-09" db="EMBL/GenBank/DDBJ databases">
        <authorList>
            <person name="Varghese N."/>
            <person name="Submissions S."/>
        </authorList>
    </citation>
    <scope>NUCLEOTIDE SEQUENCE [LARGE SCALE GENOMIC DNA]</scope>
    <source>
        <strain evidence="12">DSM 15103</strain>
    </source>
</reference>
<dbReference type="Gene3D" id="3.40.50.620">
    <property type="entry name" value="HUPs"/>
    <property type="match status" value="1"/>
</dbReference>
<dbReference type="PANTHER" id="PTHR23090">
    <property type="entry name" value="NH 3 /GLUTAMINE-DEPENDENT NAD + SYNTHETASE"/>
    <property type="match status" value="1"/>
</dbReference>
<keyword evidence="3 7" id="KW-0436">Ligase</keyword>
<dbReference type="CDD" id="cd00553">
    <property type="entry name" value="NAD_synthase"/>
    <property type="match status" value="1"/>
</dbReference>
<feature type="binding site" evidence="7">
    <location>
        <position position="405"/>
    </location>
    <ligand>
        <name>deamido-NAD(+)</name>
        <dbReference type="ChEBI" id="CHEBI:58437"/>
        <note>ligand shared between two neighboring subunits</note>
    </ligand>
</feature>
<dbReference type="GO" id="GO:0005737">
    <property type="term" value="C:cytoplasm"/>
    <property type="evidence" value="ECO:0007669"/>
    <property type="project" value="InterPro"/>
</dbReference>
<dbReference type="RefSeq" id="WP_097000588.1">
    <property type="nucleotide sequence ID" value="NZ_OBEI01000006.1"/>
</dbReference>
<proteinExistence type="inferred from homology"/>
<dbReference type="GO" id="GO:0005524">
    <property type="term" value="F:ATP binding"/>
    <property type="evidence" value="ECO:0007669"/>
    <property type="project" value="UniProtKB-UniRule"/>
</dbReference>
<comment type="catalytic activity">
    <reaction evidence="7 8">
        <text>deamido-NAD(+) + L-glutamine + ATP + H2O = L-glutamate + AMP + diphosphate + NAD(+) + H(+)</text>
        <dbReference type="Rhea" id="RHEA:24384"/>
        <dbReference type="ChEBI" id="CHEBI:15377"/>
        <dbReference type="ChEBI" id="CHEBI:15378"/>
        <dbReference type="ChEBI" id="CHEBI:29985"/>
        <dbReference type="ChEBI" id="CHEBI:30616"/>
        <dbReference type="ChEBI" id="CHEBI:33019"/>
        <dbReference type="ChEBI" id="CHEBI:57540"/>
        <dbReference type="ChEBI" id="CHEBI:58359"/>
        <dbReference type="ChEBI" id="CHEBI:58437"/>
        <dbReference type="ChEBI" id="CHEBI:456215"/>
        <dbReference type="EC" id="6.3.5.1"/>
    </reaction>
</comment>
<dbReference type="NCBIfam" id="TIGR00552">
    <property type="entry name" value="nadE"/>
    <property type="match status" value="1"/>
</dbReference>
<evidence type="ECO:0000256" key="7">
    <source>
        <dbReference type="HAMAP-Rule" id="MF_02090"/>
    </source>
</evidence>
<keyword evidence="6 7" id="KW-0520">NAD</keyword>